<organism evidence="2 3">
    <name type="scientific">Actinomadura rubrobrunea</name>
    <dbReference type="NCBI Taxonomy" id="115335"/>
    <lineage>
        <taxon>Bacteria</taxon>
        <taxon>Bacillati</taxon>
        <taxon>Actinomycetota</taxon>
        <taxon>Actinomycetes</taxon>
        <taxon>Streptosporangiales</taxon>
        <taxon>Thermomonosporaceae</taxon>
        <taxon>Actinomadura</taxon>
    </lineage>
</organism>
<gene>
    <name evidence="2" type="ORF">Arub01_28810</name>
</gene>
<evidence type="ECO:0000256" key="1">
    <source>
        <dbReference type="SAM" id="MobiDB-lite"/>
    </source>
</evidence>
<proteinExistence type="predicted"/>
<dbReference type="Proteomes" id="UP001165124">
    <property type="component" value="Unassembled WGS sequence"/>
</dbReference>
<evidence type="ECO:0000313" key="2">
    <source>
        <dbReference type="EMBL" id="GLW64637.1"/>
    </source>
</evidence>
<evidence type="ECO:0000313" key="3">
    <source>
        <dbReference type="Proteomes" id="UP001165124"/>
    </source>
</evidence>
<protein>
    <submittedName>
        <fullName evidence="2">Uncharacterized protein</fullName>
    </submittedName>
</protein>
<feature type="region of interest" description="Disordered" evidence="1">
    <location>
        <begin position="27"/>
        <end position="58"/>
    </location>
</feature>
<reference evidence="2" key="1">
    <citation type="submission" date="2023-02" db="EMBL/GenBank/DDBJ databases">
        <title>Actinomadura rubrobrunea NBRC 14622.</title>
        <authorList>
            <person name="Ichikawa N."/>
            <person name="Sato H."/>
            <person name="Tonouchi N."/>
        </authorList>
    </citation>
    <scope>NUCLEOTIDE SEQUENCE</scope>
    <source>
        <strain evidence="2">NBRC 14622</strain>
    </source>
</reference>
<dbReference type="EMBL" id="BSRZ01000006">
    <property type="protein sequence ID" value="GLW64637.1"/>
    <property type="molecule type" value="Genomic_DNA"/>
</dbReference>
<dbReference type="AlphaFoldDB" id="A0A9W6UWW2"/>
<name>A0A9W6UWW2_9ACTN</name>
<comment type="caution">
    <text evidence="2">The sequence shown here is derived from an EMBL/GenBank/DDBJ whole genome shotgun (WGS) entry which is preliminary data.</text>
</comment>
<accession>A0A9W6UWW2</accession>
<keyword evidence="3" id="KW-1185">Reference proteome</keyword>
<sequence length="69" mass="7444">MGAGARAAAGRRTGAVAGVDRAVGWQQKQDRRCRARRRPSVSGGLTRPSPDSVREKMSGLRWGRRLIAA</sequence>